<reference evidence="1 2" key="1">
    <citation type="submission" date="2021-06" db="EMBL/GenBank/DDBJ databases">
        <authorList>
            <person name="Palmer J.M."/>
        </authorList>
    </citation>
    <scope>NUCLEOTIDE SEQUENCE [LARGE SCALE GENOMIC DNA]</scope>
    <source>
        <strain evidence="1 2">XC_2019</strain>
        <tissue evidence="1">Muscle</tissue>
    </source>
</reference>
<dbReference type="Proteomes" id="UP001434883">
    <property type="component" value="Unassembled WGS sequence"/>
</dbReference>
<protein>
    <submittedName>
        <fullName evidence="1">Uncharacterized protein</fullName>
    </submittedName>
</protein>
<sequence length="104" mass="11660">MGPKRLPLAESQAPGAGSRDGFCQELKLRVSRLLALFVRTEQELLLLWANIYAACVPAVLRMLTATFRTGTCWKYKKEQLEERALNVDQFQLVAPSKALEHLSG</sequence>
<comment type="caution">
    <text evidence="1">The sequence shown here is derived from an EMBL/GenBank/DDBJ whole genome shotgun (WGS) entry which is preliminary data.</text>
</comment>
<proteinExistence type="predicted"/>
<gene>
    <name evidence="1" type="ORF">XENOCAPTIV_021603</name>
</gene>
<keyword evidence="2" id="KW-1185">Reference proteome</keyword>
<evidence type="ECO:0000313" key="1">
    <source>
        <dbReference type="EMBL" id="MEQ2195990.1"/>
    </source>
</evidence>
<organism evidence="1 2">
    <name type="scientific">Xenoophorus captivus</name>
    <dbReference type="NCBI Taxonomy" id="1517983"/>
    <lineage>
        <taxon>Eukaryota</taxon>
        <taxon>Metazoa</taxon>
        <taxon>Chordata</taxon>
        <taxon>Craniata</taxon>
        <taxon>Vertebrata</taxon>
        <taxon>Euteleostomi</taxon>
        <taxon>Actinopterygii</taxon>
        <taxon>Neopterygii</taxon>
        <taxon>Teleostei</taxon>
        <taxon>Neoteleostei</taxon>
        <taxon>Acanthomorphata</taxon>
        <taxon>Ovalentaria</taxon>
        <taxon>Atherinomorphae</taxon>
        <taxon>Cyprinodontiformes</taxon>
        <taxon>Goodeidae</taxon>
        <taxon>Xenoophorus</taxon>
    </lineage>
</organism>
<dbReference type="EMBL" id="JAHRIN010013139">
    <property type="protein sequence ID" value="MEQ2195990.1"/>
    <property type="molecule type" value="Genomic_DNA"/>
</dbReference>
<name>A0ABV0QJJ5_9TELE</name>
<evidence type="ECO:0000313" key="2">
    <source>
        <dbReference type="Proteomes" id="UP001434883"/>
    </source>
</evidence>
<accession>A0ABV0QJJ5</accession>